<dbReference type="AlphaFoldDB" id="A0AAD3DER9"/>
<dbReference type="EMBL" id="BMAR01000001">
    <property type="protein sequence ID" value="GFR40258.1"/>
    <property type="molecule type" value="Genomic_DNA"/>
</dbReference>
<name>A0AAD3DER9_9CHLO</name>
<dbReference type="SUPFAM" id="SSF49452">
    <property type="entry name" value="Starch-binding domain-like"/>
    <property type="match status" value="1"/>
</dbReference>
<reference evidence="2 3" key="1">
    <citation type="journal article" date="2021" name="Sci. Rep.">
        <title>Genome sequencing of the multicellular alga Astrephomene provides insights into convergent evolution of germ-soma differentiation.</title>
        <authorList>
            <person name="Yamashita S."/>
            <person name="Yamamoto K."/>
            <person name="Matsuzaki R."/>
            <person name="Suzuki S."/>
            <person name="Yamaguchi H."/>
            <person name="Hirooka S."/>
            <person name="Minakuchi Y."/>
            <person name="Miyagishima S."/>
            <person name="Kawachi M."/>
            <person name="Toyoda A."/>
            <person name="Nozaki H."/>
        </authorList>
    </citation>
    <scope>NUCLEOTIDE SEQUENCE [LARGE SCALE GENOMIC DNA]</scope>
    <source>
        <strain evidence="2 3">NIES-4017</strain>
    </source>
</reference>
<feature type="non-terminal residue" evidence="2">
    <location>
        <position position="1"/>
    </location>
</feature>
<accession>A0AAD3DER9</accession>
<dbReference type="GO" id="GO:2001070">
    <property type="term" value="F:starch binding"/>
    <property type="evidence" value="ECO:0007669"/>
    <property type="project" value="InterPro"/>
</dbReference>
<dbReference type="PANTHER" id="PTHR15048:SF0">
    <property type="entry name" value="STARCH-BINDING DOMAIN-CONTAINING PROTEIN 1"/>
    <property type="match status" value="1"/>
</dbReference>
<dbReference type="Pfam" id="PF00686">
    <property type="entry name" value="CBM_20"/>
    <property type="match status" value="1"/>
</dbReference>
<comment type="caution">
    <text evidence="2">The sequence shown here is derived from an EMBL/GenBank/DDBJ whole genome shotgun (WGS) entry which is preliminary data.</text>
</comment>
<dbReference type="InterPro" id="IPR013784">
    <property type="entry name" value="Carb-bd-like_fold"/>
</dbReference>
<organism evidence="2 3">
    <name type="scientific">Astrephomene gubernaculifera</name>
    <dbReference type="NCBI Taxonomy" id="47775"/>
    <lineage>
        <taxon>Eukaryota</taxon>
        <taxon>Viridiplantae</taxon>
        <taxon>Chlorophyta</taxon>
        <taxon>core chlorophytes</taxon>
        <taxon>Chlorophyceae</taxon>
        <taxon>CS clade</taxon>
        <taxon>Chlamydomonadales</taxon>
        <taxon>Astrephomenaceae</taxon>
        <taxon>Astrephomene</taxon>
    </lineage>
</organism>
<gene>
    <name evidence="2" type="ORF">Agub_g830</name>
</gene>
<protein>
    <recommendedName>
        <fullName evidence="1">CBM20 domain-containing protein</fullName>
    </recommendedName>
</protein>
<dbReference type="PROSITE" id="PS51166">
    <property type="entry name" value="CBM20"/>
    <property type="match status" value="1"/>
</dbReference>
<evidence type="ECO:0000313" key="3">
    <source>
        <dbReference type="Proteomes" id="UP001054857"/>
    </source>
</evidence>
<keyword evidence="3" id="KW-1185">Reference proteome</keyword>
<dbReference type="InterPro" id="IPR013783">
    <property type="entry name" value="Ig-like_fold"/>
</dbReference>
<sequence length="100" mass="11203">MHPSYGLRCLQGVQYQARCRSLIARVLNSSSRQASKSSPEPHTPHLVNVSFKVQYRCPYGQRVALVGDVPPLGRWATGRCQRMRWGRGDYWSCSVALPAG</sequence>
<dbReference type="PANTHER" id="PTHR15048">
    <property type="entry name" value="STARCH-BINDING DOMAIN-CONTAINING PROTEIN 1"/>
    <property type="match status" value="1"/>
</dbReference>
<dbReference type="GO" id="GO:0016020">
    <property type="term" value="C:membrane"/>
    <property type="evidence" value="ECO:0007669"/>
    <property type="project" value="TreeGrafter"/>
</dbReference>
<dbReference type="InterPro" id="IPR002044">
    <property type="entry name" value="CBM20"/>
</dbReference>
<dbReference type="Gene3D" id="2.60.40.10">
    <property type="entry name" value="Immunoglobulins"/>
    <property type="match status" value="1"/>
</dbReference>
<feature type="domain" description="CBM20" evidence="1">
    <location>
        <begin position="41"/>
        <end position="100"/>
    </location>
</feature>
<evidence type="ECO:0000259" key="1">
    <source>
        <dbReference type="PROSITE" id="PS51166"/>
    </source>
</evidence>
<proteinExistence type="predicted"/>
<evidence type="ECO:0000313" key="2">
    <source>
        <dbReference type="EMBL" id="GFR40258.1"/>
    </source>
</evidence>
<dbReference type="Proteomes" id="UP001054857">
    <property type="component" value="Unassembled WGS sequence"/>
</dbReference>